<gene>
    <name evidence="2" type="ORF">BSU04_45600</name>
</gene>
<protein>
    <submittedName>
        <fullName evidence="2">Uncharacterized protein</fullName>
    </submittedName>
</protein>
<evidence type="ECO:0000313" key="2">
    <source>
        <dbReference type="EMBL" id="OXC71729.1"/>
    </source>
</evidence>
<accession>A0A226WLP5</accession>
<evidence type="ECO:0000256" key="1">
    <source>
        <dbReference type="SAM" id="MobiDB-lite"/>
    </source>
</evidence>
<comment type="caution">
    <text evidence="2">The sequence shown here is derived from an EMBL/GenBank/DDBJ whole genome shotgun (WGS) entry which is preliminary data.</text>
</comment>
<dbReference type="EMBL" id="MTHB01000299">
    <property type="protein sequence ID" value="OXC71729.1"/>
    <property type="molecule type" value="Genomic_DNA"/>
</dbReference>
<dbReference type="AlphaFoldDB" id="A0A226WLP5"/>
<dbReference type="Proteomes" id="UP000214720">
    <property type="component" value="Unassembled WGS sequence"/>
</dbReference>
<proteinExistence type="predicted"/>
<organism evidence="2 3">
    <name type="scientific">Caballeronia sordidicola</name>
    <name type="common">Burkholderia sordidicola</name>
    <dbReference type="NCBI Taxonomy" id="196367"/>
    <lineage>
        <taxon>Bacteria</taxon>
        <taxon>Pseudomonadati</taxon>
        <taxon>Pseudomonadota</taxon>
        <taxon>Betaproteobacteria</taxon>
        <taxon>Burkholderiales</taxon>
        <taxon>Burkholderiaceae</taxon>
        <taxon>Caballeronia</taxon>
    </lineage>
</organism>
<evidence type="ECO:0000313" key="3">
    <source>
        <dbReference type="Proteomes" id="UP000214720"/>
    </source>
</evidence>
<feature type="region of interest" description="Disordered" evidence="1">
    <location>
        <begin position="56"/>
        <end position="75"/>
    </location>
</feature>
<sequence length="75" mass="7851">MLTCGAHGAINVTIDNTLITRVWWGINGKATITEFYGQGSTALPYDPASAAQRFLSKTDSPGSGNVTAVNRGGNH</sequence>
<feature type="compositionally biased region" description="Polar residues" evidence="1">
    <location>
        <begin position="56"/>
        <end position="68"/>
    </location>
</feature>
<name>A0A226WLP5_CABSO</name>
<reference evidence="3" key="1">
    <citation type="submission" date="2017-01" db="EMBL/GenBank/DDBJ databases">
        <title>Genome Analysis of Deinococcus marmoris KOPRI26562.</title>
        <authorList>
            <person name="Kim J.H."/>
            <person name="Oh H.-M."/>
        </authorList>
    </citation>
    <scope>NUCLEOTIDE SEQUENCE [LARGE SCALE GENOMIC DNA]</scope>
    <source>
        <strain evidence="3">PAMC 26633</strain>
    </source>
</reference>